<feature type="non-terminal residue" evidence="6">
    <location>
        <position position="285"/>
    </location>
</feature>
<dbReference type="PANTHER" id="PTHR43306">
    <property type="entry name" value="7,8-DIHYDRO-6-HYDROXYMETHYLPTERIN DIMETHYLTRANSFERASE"/>
    <property type="match status" value="1"/>
</dbReference>
<dbReference type="InterPro" id="IPR034474">
    <property type="entry name" value="Methyltransferase_Class_D"/>
</dbReference>
<dbReference type="CDD" id="cd01335">
    <property type="entry name" value="Radical_SAM"/>
    <property type="match status" value="1"/>
</dbReference>
<feature type="domain" description="Radical SAM core" evidence="5">
    <location>
        <begin position="1"/>
        <end position="195"/>
    </location>
</feature>
<dbReference type="Pfam" id="PF04055">
    <property type="entry name" value="Radical_SAM"/>
    <property type="match status" value="1"/>
</dbReference>
<keyword evidence="4" id="KW-0411">Iron-sulfur</keyword>
<dbReference type="InterPro" id="IPR058240">
    <property type="entry name" value="rSAM_sf"/>
</dbReference>
<feature type="non-terminal residue" evidence="6">
    <location>
        <position position="1"/>
    </location>
</feature>
<dbReference type="AlphaFoldDB" id="X1UBP6"/>
<dbReference type="PROSITE" id="PS51918">
    <property type="entry name" value="RADICAL_SAM"/>
    <property type="match status" value="1"/>
</dbReference>
<keyword evidence="1" id="KW-0949">S-adenosyl-L-methionine</keyword>
<evidence type="ECO:0000256" key="1">
    <source>
        <dbReference type="ARBA" id="ARBA00022691"/>
    </source>
</evidence>
<keyword evidence="2" id="KW-0479">Metal-binding</keyword>
<name>X1UBP6_9ZZZZ</name>
<accession>X1UBP6</accession>
<gene>
    <name evidence="6" type="ORF">S12H4_27937</name>
</gene>
<evidence type="ECO:0000259" key="5">
    <source>
        <dbReference type="PROSITE" id="PS51918"/>
    </source>
</evidence>
<comment type="caution">
    <text evidence="6">The sequence shown here is derived from an EMBL/GenBank/DDBJ whole genome shotgun (WGS) entry which is preliminary data.</text>
</comment>
<dbReference type="InterPro" id="IPR013785">
    <property type="entry name" value="Aldolase_TIM"/>
</dbReference>
<dbReference type="GO" id="GO:0051536">
    <property type="term" value="F:iron-sulfur cluster binding"/>
    <property type="evidence" value="ECO:0007669"/>
    <property type="project" value="UniProtKB-KW"/>
</dbReference>
<organism evidence="6">
    <name type="scientific">marine sediment metagenome</name>
    <dbReference type="NCBI Taxonomy" id="412755"/>
    <lineage>
        <taxon>unclassified sequences</taxon>
        <taxon>metagenomes</taxon>
        <taxon>ecological metagenomes</taxon>
    </lineage>
</organism>
<proteinExistence type="predicted"/>
<evidence type="ECO:0000256" key="4">
    <source>
        <dbReference type="ARBA" id="ARBA00023014"/>
    </source>
</evidence>
<dbReference type="InterPro" id="IPR007197">
    <property type="entry name" value="rSAM"/>
</dbReference>
<sequence length="285" mass="32497">CFANAAQPSDLYRPTLENIHNMLNFLKKQNPPPLAVMFAGGEPAVRDDIVEIVKMAHDLKFMILLATNGIRMSNDPELVRKLKKAGLNIVYLQFDGLTDSPYEKLRGAKLLPNKLRLVELCREHDIEIILVPTLQGGINDNEVGDMIRFATENVDIIRGIVFQPMSFTGRTADYVSRKDRIDNSLLAQRIEEQTNGMIKEEDLFPVSVMVPPLKVMNTFLAKAWPPFTPTPYCGLWNWILVSKRGKHLFTPISRFLNFEAFMSDLKVLNRLVEKRKIGKIGIYLR</sequence>
<evidence type="ECO:0000256" key="2">
    <source>
        <dbReference type="ARBA" id="ARBA00022723"/>
    </source>
</evidence>
<evidence type="ECO:0000256" key="3">
    <source>
        <dbReference type="ARBA" id="ARBA00023004"/>
    </source>
</evidence>
<evidence type="ECO:0000313" key="6">
    <source>
        <dbReference type="EMBL" id="GAJ00977.1"/>
    </source>
</evidence>
<dbReference type="EMBL" id="BARW01015986">
    <property type="protein sequence ID" value="GAJ00977.1"/>
    <property type="molecule type" value="Genomic_DNA"/>
</dbReference>
<protein>
    <recommendedName>
        <fullName evidence="5">Radical SAM core domain-containing protein</fullName>
    </recommendedName>
</protein>
<reference evidence="6" key="1">
    <citation type="journal article" date="2014" name="Front. Microbiol.">
        <title>High frequency of phylogenetically diverse reductive dehalogenase-homologous genes in deep subseafloor sedimentary metagenomes.</title>
        <authorList>
            <person name="Kawai M."/>
            <person name="Futagami T."/>
            <person name="Toyoda A."/>
            <person name="Takaki Y."/>
            <person name="Nishi S."/>
            <person name="Hori S."/>
            <person name="Arai W."/>
            <person name="Tsubouchi T."/>
            <person name="Morono Y."/>
            <person name="Uchiyama I."/>
            <person name="Ito T."/>
            <person name="Fujiyama A."/>
            <person name="Inagaki F."/>
            <person name="Takami H."/>
        </authorList>
    </citation>
    <scope>NUCLEOTIDE SEQUENCE</scope>
    <source>
        <strain evidence="6">Expedition CK06-06</strain>
    </source>
</reference>
<dbReference type="Gene3D" id="3.20.20.70">
    <property type="entry name" value="Aldolase class I"/>
    <property type="match status" value="1"/>
</dbReference>
<dbReference type="GO" id="GO:0003824">
    <property type="term" value="F:catalytic activity"/>
    <property type="evidence" value="ECO:0007669"/>
    <property type="project" value="InterPro"/>
</dbReference>
<dbReference type="GO" id="GO:0046872">
    <property type="term" value="F:metal ion binding"/>
    <property type="evidence" value="ECO:0007669"/>
    <property type="project" value="UniProtKB-KW"/>
</dbReference>
<dbReference type="SUPFAM" id="SSF102114">
    <property type="entry name" value="Radical SAM enzymes"/>
    <property type="match status" value="1"/>
</dbReference>
<dbReference type="PANTHER" id="PTHR43306:SF1">
    <property type="entry name" value="7,8-DIHYDRO-6-HYDROXYMETHYLPTERIN DIMETHYLTRANSFERASE"/>
    <property type="match status" value="1"/>
</dbReference>
<keyword evidence="3" id="KW-0408">Iron</keyword>